<evidence type="ECO:0000259" key="1">
    <source>
        <dbReference type="PROSITE" id="PS50181"/>
    </source>
</evidence>
<organism evidence="2 3">
    <name type="scientific">Trichoderma citrinoviride</name>
    <dbReference type="NCBI Taxonomy" id="58853"/>
    <lineage>
        <taxon>Eukaryota</taxon>
        <taxon>Fungi</taxon>
        <taxon>Dikarya</taxon>
        <taxon>Ascomycota</taxon>
        <taxon>Pezizomycotina</taxon>
        <taxon>Sordariomycetes</taxon>
        <taxon>Hypocreomycetidae</taxon>
        <taxon>Hypocreales</taxon>
        <taxon>Hypocreaceae</taxon>
        <taxon>Trichoderma</taxon>
    </lineage>
</organism>
<dbReference type="Pfam" id="PF12937">
    <property type="entry name" value="F-box-like"/>
    <property type="match status" value="1"/>
</dbReference>
<dbReference type="OrthoDB" id="629492at2759"/>
<evidence type="ECO:0000313" key="2">
    <source>
        <dbReference type="EMBL" id="PTB69777.1"/>
    </source>
</evidence>
<dbReference type="Gene3D" id="1.20.1280.50">
    <property type="match status" value="1"/>
</dbReference>
<dbReference type="SUPFAM" id="SSF52047">
    <property type="entry name" value="RNI-like"/>
    <property type="match status" value="1"/>
</dbReference>
<sequence length="676" mass="77414">MAMIITPDVGRSMMDAIAAGRAKYVEQRYRQALDSFTEAIKRCPCEVAKRKRKRDEMEDEELSESAQALLATLKATRPPSSECLNPLHLRALNYRAGTFEKVPDLRRAQADAQRMMDIAPRSPEGYLRASKLLRADGKSLEAFNVLTEGILACLEGPFEPEHIRILDKARNPFKPKYAKVDPFGSFLSLSWMSTAHLPQELIRDIFGRLDLLTLCNCLRVSKTWRKLLTGPASVQFWRSLQFTGSSNPKRPVPMKSLRKLLSYSSNDIRELVVADGRRFVLDRRKFDAILKAGVKLERLEIHNPHESLILTQIPKHLKRLELDGFQRFFRPPNPGPEYYRSLVLAVAPTLETLALAGIPMQWLTNADIPMMPNLKHLKMALSTTMQPWPLSLVHLLKSTPSLEQFHIEDLNFSSMPLGDEDFDNNCVPNLKALTIFDTKAHMYHANHLNTAWNHNSSALEAYRRLTVLNAGRKLKILDLHYGWDYTGVNLEATDIFSHMRANPAYEYQNLEEFHASKLVISPQVAQDLFEGPIRAGKLHTFDIVFPLPKFREPLGESSAEHIKEYQWLEGAESIRSLGLFDFHFKSYIYMAEHPLINFLNKLPCLEELRITSTHFDTPEFHVTLRDILRLVKLKSAYIPQISGMAFETIRELAKQKGVNLVWERRLPKWPLALKGD</sequence>
<dbReference type="RefSeq" id="XP_024753097.1">
    <property type="nucleotide sequence ID" value="XM_024894848.1"/>
</dbReference>
<proteinExistence type="predicted"/>
<dbReference type="InterPro" id="IPR011990">
    <property type="entry name" value="TPR-like_helical_dom_sf"/>
</dbReference>
<dbReference type="PROSITE" id="PS50181">
    <property type="entry name" value="FBOX"/>
    <property type="match status" value="1"/>
</dbReference>
<dbReference type="GeneID" id="36602966"/>
<dbReference type="InterPro" id="IPR032675">
    <property type="entry name" value="LRR_dom_sf"/>
</dbReference>
<gene>
    <name evidence="2" type="ORF">BBK36DRAFT_1166011</name>
</gene>
<keyword evidence="3" id="KW-1185">Reference proteome</keyword>
<protein>
    <recommendedName>
        <fullName evidence="1">F-box domain-containing protein</fullName>
    </recommendedName>
</protein>
<dbReference type="CDD" id="cd09917">
    <property type="entry name" value="F-box_SF"/>
    <property type="match status" value="1"/>
</dbReference>
<accession>A0A2T4BKD8</accession>
<dbReference type="Gene3D" id="3.80.10.10">
    <property type="entry name" value="Ribonuclease Inhibitor"/>
    <property type="match status" value="1"/>
</dbReference>
<dbReference type="InterPro" id="IPR036047">
    <property type="entry name" value="F-box-like_dom_sf"/>
</dbReference>
<dbReference type="SMART" id="SM00256">
    <property type="entry name" value="FBOX"/>
    <property type="match status" value="1"/>
</dbReference>
<dbReference type="SUPFAM" id="SSF81383">
    <property type="entry name" value="F-box domain"/>
    <property type="match status" value="1"/>
</dbReference>
<reference evidence="3" key="1">
    <citation type="submission" date="2016-07" db="EMBL/GenBank/DDBJ databases">
        <title>Multiple horizontal gene transfer events from other fungi enriched the ability of initially mycotrophic Trichoderma (Ascomycota) to feed on dead plant biomass.</title>
        <authorList>
            <consortium name="DOE Joint Genome Institute"/>
            <person name="Atanasova L."/>
            <person name="Chenthamara K."/>
            <person name="Zhang J."/>
            <person name="Grujic M."/>
            <person name="Henrissat B."/>
            <person name="Kuo A."/>
            <person name="Aerts A."/>
            <person name="Salamov A."/>
            <person name="Lipzen A."/>
            <person name="Labutti K."/>
            <person name="Barry K."/>
            <person name="Miao Y."/>
            <person name="Rahimi M.J."/>
            <person name="Shen Q."/>
            <person name="Grigoriev I.V."/>
            <person name="Kubicek C.P."/>
            <person name="Druzhinina I.S."/>
        </authorList>
    </citation>
    <scope>NUCLEOTIDE SEQUENCE [LARGE SCALE GENOMIC DNA]</scope>
    <source>
        <strain evidence="3">TUCIM 6016</strain>
    </source>
</reference>
<dbReference type="InterPro" id="IPR001810">
    <property type="entry name" value="F-box_dom"/>
</dbReference>
<evidence type="ECO:0000313" key="3">
    <source>
        <dbReference type="Proteomes" id="UP000241546"/>
    </source>
</evidence>
<dbReference type="SUPFAM" id="SSF48452">
    <property type="entry name" value="TPR-like"/>
    <property type="match status" value="1"/>
</dbReference>
<name>A0A2T4BKD8_9HYPO</name>
<dbReference type="AlphaFoldDB" id="A0A2T4BKD8"/>
<feature type="domain" description="F-box" evidence="1">
    <location>
        <begin position="191"/>
        <end position="240"/>
    </location>
</feature>
<dbReference type="Proteomes" id="UP000241546">
    <property type="component" value="Unassembled WGS sequence"/>
</dbReference>
<dbReference type="EMBL" id="KZ680208">
    <property type="protein sequence ID" value="PTB69777.1"/>
    <property type="molecule type" value="Genomic_DNA"/>
</dbReference>
<dbReference type="Gene3D" id="1.25.40.10">
    <property type="entry name" value="Tetratricopeptide repeat domain"/>
    <property type="match status" value="1"/>
</dbReference>